<dbReference type="Proteomes" id="UP000599009">
    <property type="component" value="Unassembled WGS sequence"/>
</dbReference>
<evidence type="ECO:0000313" key="1">
    <source>
        <dbReference type="EMBL" id="GGK02876.1"/>
    </source>
</evidence>
<evidence type="ECO:0008006" key="3">
    <source>
        <dbReference type="Google" id="ProtNLM"/>
    </source>
</evidence>
<protein>
    <recommendedName>
        <fullName evidence="3">GxxExxY protein</fullName>
    </recommendedName>
</protein>
<proteinExistence type="predicted"/>
<gene>
    <name evidence="1" type="ORF">GCM10011394_09900</name>
</gene>
<dbReference type="InterPro" id="IPR026350">
    <property type="entry name" value="GxxExxY"/>
</dbReference>
<comment type="caution">
    <text evidence="1">The sequence shown here is derived from an EMBL/GenBank/DDBJ whole genome shotgun (WGS) entry which is preliminary data.</text>
</comment>
<keyword evidence="2" id="KW-1185">Reference proteome</keyword>
<organism evidence="1 2">
    <name type="scientific">Luteimonas terricola</name>
    <dbReference type="NCBI Taxonomy" id="645597"/>
    <lineage>
        <taxon>Bacteria</taxon>
        <taxon>Pseudomonadati</taxon>
        <taxon>Pseudomonadota</taxon>
        <taxon>Gammaproteobacteria</taxon>
        <taxon>Lysobacterales</taxon>
        <taxon>Lysobacteraceae</taxon>
        <taxon>Luteimonas</taxon>
    </lineage>
</organism>
<reference evidence="2" key="1">
    <citation type="journal article" date="2019" name="Int. J. Syst. Evol. Microbiol.">
        <title>The Global Catalogue of Microorganisms (GCM) 10K type strain sequencing project: providing services to taxonomists for standard genome sequencing and annotation.</title>
        <authorList>
            <consortium name="The Broad Institute Genomics Platform"/>
            <consortium name="The Broad Institute Genome Sequencing Center for Infectious Disease"/>
            <person name="Wu L."/>
            <person name="Ma J."/>
        </authorList>
    </citation>
    <scope>NUCLEOTIDE SEQUENCE [LARGE SCALE GENOMIC DNA]</scope>
    <source>
        <strain evidence="2">CGMCC 1.8985</strain>
    </source>
</reference>
<dbReference type="EMBL" id="BMME01000001">
    <property type="protein sequence ID" value="GGK02876.1"/>
    <property type="molecule type" value="Genomic_DNA"/>
</dbReference>
<dbReference type="NCBIfam" id="TIGR04256">
    <property type="entry name" value="GxxExxY"/>
    <property type="match status" value="1"/>
</dbReference>
<dbReference type="Pfam" id="PF13366">
    <property type="entry name" value="PDDEXK_3"/>
    <property type="match status" value="1"/>
</dbReference>
<sequence>MDADLVGLMHRRVSKQVIGTFFDTYNELGHGFLESVYEGALAIRLHECGLRVERQVPVAVRFHNHVVGEFRTDLLVEDCLLVEIKATRALTDAHEAQLLNYLKATGIRVGLLLNFGPRPDFRRRVFS</sequence>
<accession>A0ABQ2E9V8</accession>
<name>A0ABQ2E9V8_9GAMM</name>
<dbReference type="RefSeq" id="WP_132985056.1">
    <property type="nucleotide sequence ID" value="NZ_BMME01000001.1"/>
</dbReference>
<evidence type="ECO:0000313" key="2">
    <source>
        <dbReference type="Proteomes" id="UP000599009"/>
    </source>
</evidence>